<protein>
    <submittedName>
        <fullName evidence="2">Uncharacterized protein</fullName>
    </submittedName>
</protein>
<keyword evidence="3" id="KW-1185">Reference proteome</keyword>
<proteinExistence type="predicted"/>
<dbReference type="AlphaFoldDB" id="A0A0C9U6T7"/>
<evidence type="ECO:0000313" key="3">
    <source>
        <dbReference type="Proteomes" id="UP000053647"/>
    </source>
</evidence>
<dbReference type="EMBL" id="KN819340">
    <property type="protein sequence ID" value="KIJ14881.1"/>
    <property type="molecule type" value="Genomic_DNA"/>
</dbReference>
<accession>A0A0C9U6T7</accession>
<evidence type="ECO:0000256" key="1">
    <source>
        <dbReference type="SAM" id="MobiDB-lite"/>
    </source>
</evidence>
<sequence length="214" mass="23888">MSPLSSPVQPQTSPATSQNEKRKPSYDRPSEPLPKATSISLRPQSSEDLNHSSRMSSSDDEDAGSGGIWHRKKRETTQPRAHHRHFEAKPTSSTPFSPLFDISPKPRVPLSSLKIPSLFKELSGMLPLIYPPAAVDGADLQSSDRLLLDVRARLSCLESDLHRRRGRYQWNFNEEARLLSDNASSVVGAGFDGRTPHHHQWVKSNRPPARVLDT</sequence>
<feature type="compositionally biased region" description="Polar residues" evidence="1">
    <location>
        <begin position="37"/>
        <end position="55"/>
    </location>
</feature>
<name>A0A0C9U6T7_PAXIN</name>
<organism evidence="2 3">
    <name type="scientific">Paxillus involutus ATCC 200175</name>
    <dbReference type="NCBI Taxonomy" id="664439"/>
    <lineage>
        <taxon>Eukaryota</taxon>
        <taxon>Fungi</taxon>
        <taxon>Dikarya</taxon>
        <taxon>Basidiomycota</taxon>
        <taxon>Agaricomycotina</taxon>
        <taxon>Agaricomycetes</taxon>
        <taxon>Agaricomycetidae</taxon>
        <taxon>Boletales</taxon>
        <taxon>Paxilineae</taxon>
        <taxon>Paxillaceae</taxon>
        <taxon>Paxillus</taxon>
    </lineage>
</organism>
<reference evidence="3" key="2">
    <citation type="submission" date="2015-01" db="EMBL/GenBank/DDBJ databases">
        <title>Evolutionary Origins and Diversification of the Mycorrhizal Mutualists.</title>
        <authorList>
            <consortium name="DOE Joint Genome Institute"/>
            <consortium name="Mycorrhizal Genomics Consortium"/>
            <person name="Kohler A."/>
            <person name="Kuo A."/>
            <person name="Nagy L.G."/>
            <person name="Floudas D."/>
            <person name="Copeland A."/>
            <person name="Barry K.W."/>
            <person name="Cichocki N."/>
            <person name="Veneault-Fourrey C."/>
            <person name="LaButti K."/>
            <person name="Lindquist E.A."/>
            <person name="Lipzen A."/>
            <person name="Lundell T."/>
            <person name="Morin E."/>
            <person name="Murat C."/>
            <person name="Riley R."/>
            <person name="Ohm R."/>
            <person name="Sun H."/>
            <person name="Tunlid A."/>
            <person name="Henrissat B."/>
            <person name="Grigoriev I.V."/>
            <person name="Hibbett D.S."/>
            <person name="Martin F."/>
        </authorList>
    </citation>
    <scope>NUCLEOTIDE SEQUENCE [LARGE SCALE GENOMIC DNA]</scope>
    <source>
        <strain evidence="3">ATCC 200175</strain>
    </source>
</reference>
<feature type="compositionally biased region" description="Basic residues" evidence="1">
    <location>
        <begin position="69"/>
        <end position="86"/>
    </location>
</feature>
<reference evidence="2 3" key="1">
    <citation type="submission" date="2014-06" db="EMBL/GenBank/DDBJ databases">
        <authorList>
            <consortium name="DOE Joint Genome Institute"/>
            <person name="Kuo A."/>
            <person name="Kohler A."/>
            <person name="Nagy L.G."/>
            <person name="Floudas D."/>
            <person name="Copeland A."/>
            <person name="Barry K.W."/>
            <person name="Cichocki N."/>
            <person name="Veneault-Fourrey C."/>
            <person name="LaButti K."/>
            <person name="Lindquist E.A."/>
            <person name="Lipzen A."/>
            <person name="Lundell T."/>
            <person name="Morin E."/>
            <person name="Murat C."/>
            <person name="Sun H."/>
            <person name="Tunlid A."/>
            <person name="Henrissat B."/>
            <person name="Grigoriev I.V."/>
            <person name="Hibbett D.S."/>
            <person name="Martin F."/>
            <person name="Nordberg H.P."/>
            <person name="Cantor M.N."/>
            <person name="Hua S.X."/>
        </authorList>
    </citation>
    <scope>NUCLEOTIDE SEQUENCE [LARGE SCALE GENOMIC DNA]</scope>
    <source>
        <strain evidence="2 3">ATCC 200175</strain>
    </source>
</reference>
<evidence type="ECO:0000313" key="2">
    <source>
        <dbReference type="EMBL" id="KIJ14881.1"/>
    </source>
</evidence>
<dbReference type="Proteomes" id="UP000053647">
    <property type="component" value="Unassembled WGS sequence"/>
</dbReference>
<gene>
    <name evidence="2" type="ORF">PAXINDRAFT_12453</name>
</gene>
<dbReference type="HOGENOM" id="CLU_1289303_0_0_1"/>
<feature type="compositionally biased region" description="Basic and acidic residues" evidence="1">
    <location>
        <begin position="19"/>
        <end position="30"/>
    </location>
</feature>
<feature type="compositionally biased region" description="Polar residues" evidence="1">
    <location>
        <begin position="1"/>
        <end position="18"/>
    </location>
</feature>
<feature type="region of interest" description="Disordered" evidence="1">
    <location>
        <begin position="1"/>
        <end position="98"/>
    </location>
</feature>